<proteinExistence type="predicted"/>
<accession>I0WWN3</accession>
<dbReference type="GO" id="GO:0003677">
    <property type="term" value="F:DNA binding"/>
    <property type="evidence" value="ECO:0007669"/>
    <property type="project" value="InterPro"/>
</dbReference>
<dbReference type="AlphaFoldDB" id="I0WWN3"/>
<reference evidence="2 3" key="1">
    <citation type="journal article" date="2012" name="J. Bacteriol.">
        <title>Draft genome sequence of the nitrophenol-degrading actinomycete Rhodococcus imtechensis RKJ300.</title>
        <authorList>
            <person name="Vikram S."/>
            <person name="Kumar S."/>
            <person name="Subramanian S."/>
            <person name="Raghava G.P."/>
        </authorList>
    </citation>
    <scope>NUCLEOTIDE SEQUENCE [LARGE SCALE GENOMIC DNA]</scope>
    <source>
        <strain evidence="2 3">RKJ300</strain>
    </source>
</reference>
<comment type="caution">
    <text evidence="2">The sequence shown here is derived from an EMBL/GenBank/DDBJ whole genome shotgun (WGS) entry which is preliminary data.</text>
</comment>
<dbReference type="InterPro" id="IPR038148">
    <property type="entry name" value="Tn1545/Tn916_Xis"/>
</dbReference>
<dbReference type="InterPro" id="IPR041657">
    <property type="entry name" value="HTH_17"/>
</dbReference>
<evidence type="ECO:0000313" key="3">
    <source>
        <dbReference type="Proteomes" id="UP000006447"/>
    </source>
</evidence>
<dbReference type="InterPro" id="IPR009061">
    <property type="entry name" value="DNA-bd_dom_put_sf"/>
</dbReference>
<dbReference type="PATRIC" id="fig|1165867.3.peg.1289"/>
<evidence type="ECO:0000313" key="2">
    <source>
        <dbReference type="EMBL" id="EID80799.1"/>
    </source>
</evidence>
<dbReference type="RefSeq" id="WP_007296488.1">
    <property type="nucleotide sequence ID" value="NZ_AJJH01000024.1"/>
</dbReference>
<dbReference type="EMBL" id="AJJH01000024">
    <property type="protein sequence ID" value="EID80799.1"/>
    <property type="molecule type" value="Genomic_DNA"/>
</dbReference>
<evidence type="ECO:0000259" key="1">
    <source>
        <dbReference type="Pfam" id="PF12728"/>
    </source>
</evidence>
<organism evidence="2 3">
    <name type="scientific">Rhodococcus opacus RKJ300 = JCM 13270</name>
    <dbReference type="NCBI Taxonomy" id="1165867"/>
    <lineage>
        <taxon>Bacteria</taxon>
        <taxon>Bacillati</taxon>
        <taxon>Actinomycetota</taxon>
        <taxon>Actinomycetes</taxon>
        <taxon>Mycobacteriales</taxon>
        <taxon>Nocardiaceae</taxon>
        <taxon>Rhodococcus</taxon>
    </lineage>
</organism>
<gene>
    <name evidence="2" type="ORF">W59_06313</name>
</gene>
<dbReference type="NCBIfam" id="TIGR01764">
    <property type="entry name" value="excise"/>
    <property type="match status" value="1"/>
</dbReference>
<protein>
    <submittedName>
        <fullName evidence="2">Phage excisionase</fullName>
    </submittedName>
</protein>
<sequence length="63" mass="7042">MKRPEELSTIEEAAEYLKVSTRTIRRMIAEGKISSYRIGGRVIRIDLDALFDSVATPMGRTAA</sequence>
<dbReference type="InterPro" id="IPR010093">
    <property type="entry name" value="SinI_DNA-bd"/>
</dbReference>
<dbReference type="Gene3D" id="3.90.105.50">
    <property type="match status" value="1"/>
</dbReference>
<dbReference type="SUPFAM" id="SSF46955">
    <property type="entry name" value="Putative DNA-binding domain"/>
    <property type="match status" value="1"/>
</dbReference>
<dbReference type="Proteomes" id="UP000006447">
    <property type="component" value="Unassembled WGS sequence"/>
</dbReference>
<feature type="domain" description="Helix-turn-helix" evidence="1">
    <location>
        <begin position="9"/>
        <end position="50"/>
    </location>
</feature>
<dbReference type="Pfam" id="PF12728">
    <property type="entry name" value="HTH_17"/>
    <property type="match status" value="1"/>
</dbReference>
<name>I0WWN3_RHOOP</name>